<dbReference type="AlphaFoldDB" id="A0A4U5NJ50"/>
<feature type="region of interest" description="Disordered" evidence="2">
    <location>
        <begin position="83"/>
        <end position="108"/>
    </location>
</feature>
<dbReference type="GO" id="GO:0003676">
    <property type="term" value="F:nucleic acid binding"/>
    <property type="evidence" value="ECO:0007669"/>
    <property type="project" value="InterPro"/>
</dbReference>
<reference evidence="4 5" key="1">
    <citation type="journal article" date="2015" name="Genome Biol.">
        <title>Comparative genomics of Steinernema reveals deeply conserved gene regulatory networks.</title>
        <authorList>
            <person name="Dillman A.R."/>
            <person name="Macchietto M."/>
            <person name="Porter C.F."/>
            <person name="Rogers A."/>
            <person name="Williams B."/>
            <person name="Antoshechkin I."/>
            <person name="Lee M.M."/>
            <person name="Goodwin Z."/>
            <person name="Lu X."/>
            <person name="Lewis E.E."/>
            <person name="Goodrich-Blair H."/>
            <person name="Stock S.P."/>
            <person name="Adams B.J."/>
            <person name="Sternberg P.W."/>
            <person name="Mortazavi A."/>
        </authorList>
    </citation>
    <scope>NUCLEOTIDE SEQUENCE [LARGE SCALE GENOMIC DNA]</scope>
    <source>
        <strain evidence="4 5">ALL</strain>
    </source>
</reference>
<dbReference type="EMBL" id="AZBU02000004">
    <property type="protein sequence ID" value="TKR83227.1"/>
    <property type="molecule type" value="Genomic_DNA"/>
</dbReference>
<evidence type="ECO:0000313" key="4">
    <source>
        <dbReference type="EMBL" id="TKR83227.1"/>
    </source>
</evidence>
<name>A0A4U5NJ50_STECR</name>
<protein>
    <recommendedName>
        <fullName evidence="3">CCHC-type domain-containing protein</fullName>
    </recommendedName>
</protein>
<dbReference type="InterPro" id="IPR001878">
    <property type="entry name" value="Znf_CCHC"/>
</dbReference>
<reference evidence="4 5" key="2">
    <citation type="journal article" date="2019" name="G3 (Bethesda)">
        <title>Hybrid Assembly of the Genome of the Entomopathogenic Nematode Steinernema carpocapsae Identifies the X-Chromosome.</title>
        <authorList>
            <person name="Serra L."/>
            <person name="Macchietto M."/>
            <person name="Macias-Munoz A."/>
            <person name="McGill C.J."/>
            <person name="Rodriguez I.M."/>
            <person name="Rodriguez B."/>
            <person name="Murad R."/>
            <person name="Mortazavi A."/>
        </authorList>
    </citation>
    <scope>NUCLEOTIDE SEQUENCE [LARGE SCALE GENOMIC DNA]</scope>
    <source>
        <strain evidence="4 5">ALL</strain>
    </source>
</reference>
<keyword evidence="1" id="KW-0862">Zinc</keyword>
<keyword evidence="1" id="KW-0863">Zinc-finger</keyword>
<evidence type="ECO:0000259" key="3">
    <source>
        <dbReference type="PROSITE" id="PS50158"/>
    </source>
</evidence>
<keyword evidence="1" id="KW-0479">Metal-binding</keyword>
<gene>
    <name evidence="4" type="ORF">L596_016851</name>
</gene>
<dbReference type="Proteomes" id="UP000298663">
    <property type="component" value="Unassembled WGS sequence"/>
</dbReference>
<sequence>MATSAIPLVSLNHRSKIASAVAQLEDYNNRWLTIIEKASPADRVTETELYEQECILPTSILVLIDQGKTALDALDEIIVATESDQGSTSSKSTRGPSRDASPSARVPPADVLAPAQRVATAAPPTVVAALASAPVPAVPNIFTPPPPKVSLKTFHGDKLEWNEFWQLFDFQIHSQLLPTIVKAQTLFGLLKDDAERAVKEVERICRQLDHSTDVDHRQIKQQFEAKWPDDILFNVYTNRPKAAPWTVTEMRHELDRIISLKEDLQSLCFNCLRRGHLPGTCPNPNLCRFCEGKHT</sequence>
<dbReference type="GO" id="GO:0008270">
    <property type="term" value="F:zinc ion binding"/>
    <property type="evidence" value="ECO:0007669"/>
    <property type="project" value="UniProtKB-KW"/>
</dbReference>
<dbReference type="Pfam" id="PF03564">
    <property type="entry name" value="DUF1759"/>
    <property type="match status" value="1"/>
</dbReference>
<comment type="caution">
    <text evidence="4">The sequence shown here is derived from an EMBL/GenBank/DDBJ whole genome shotgun (WGS) entry which is preliminary data.</text>
</comment>
<feature type="compositionally biased region" description="Polar residues" evidence="2">
    <location>
        <begin position="83"/>
        <end position="95"/>
    </location>
</feature>
<keyword evidence="5" id="KW-1185">Reference proteome</keyword>
<dbReference type="PROSITE" id="PS50158">
    <property type="entry name" value="ZF_CCHC"/>
    <property type="match status" value="1"/>
</dbReference>
<dbReference type="InterPro" id="IPR005312">
    <property type="entry name" value="DUF1759"/>
</dbReference>
<evidence type="ECO:0000313" key="5">
    <source>
        <dbReference type="Proteomes" id="UP000298663"/>
    </source>
</evidence>
<feature type="domain" description="CCHC-type" evidence="3">
    <location>
        <begin position="268"/>
        <end position="283"/>
    </location>
</feature>
<evidence type="ECO:0000256" key="2">
    <source>
        <dbReference type="SAM" id="MobiDB-lite"/>
    </source>
</evidence>
<dbReference type="OrthoDB" id="7444419at2759"/>
<proteinExistence type="predicted"/>
<organism evidence="4 5">
    <name type="scientific">Steinernema carpocapsae</name>
    <name type="common">Entomopathogenic nematode</name>
    <dbReference type="NCBI Taxonomy" id="34508"/>
    <lineage>
        <taxon>Eukaryota</taxon>
        <taxon>Metazoa</taxon>
        <taxon>Ecdysozoa</taxon>
        <taxon>Nematoda</taxon>
        <taxon>Chromadorea</taxon>
        <taxon>Rhabditida</taxon>
        <taxon>Tylenchina</taxon>
        <taxon>Panagrolaimomorpha</taxon>
        <taxon>Strongyloidoidea</taxon>
        <taxon>Steinernematidae</taxon>
        <taxon>Steinernema</taxon>
    </lineage>
</organism>
<evidence type="ECO:0000256" key="1">
    <source>
        <dbReference type="PROSITE-ProRule" id="PRU00047"/>
    </source>
</evidence>
<accession>A0A4U5NJ50</accession>